<dbReference type="EMBL" id="VUMT01000009">
    <property type="protein sequence ID" value="MSS63688.1"/>
    <property type="molecule type" value="Genomic_DNA"/>
</dbReference>
<reference evidence="1 2" key="1">
    <citation type="submission" date="2019-08" db="EMBL/GenBank/DDBJ databases">
        <title>In-depth cultivation of the pig gut microbiome towards novel bacterial diversity and tailored functional studies.</title>
        <authorList>
            <person name="Wylensek D."/>
            <person name="Hitch T.C.A."/>
            <person name="Clavel T."/>
        </authorList>
    </citation>
    <scope>NUCLEOTIDE SEQUENCE [LARGE SCALE GENOMIC DNA]</scope>
    <source>
        <strain evidence="1 2">WCA-693-APC-MOT-I</strain>
    </source>
</reference>
<evidence type="ECO:0000313" key="1">
    <source>
        <dbReference type="EMBL" id="MSS63688.1"/>
    </source>
</evidence>
<sequence length="360" mass="42194">MFPDKIKITDDLIKLIVDTRKEYNLTAYQLSEKIGKNKSWLPNIENKRTKNISREDLIILFKDFAKDKGMDAEEFVIKYLSPTATVELDNNVTVPNHYLQSSMGIFSPNHDNLHISDEERIKRVSYYIEDKPYEIDLMRLKKDLKDLSDTIIDEFSYCKTSNDRSNIISLVKTMRVNFQGEFAYAQKLYQIPLFHGDAEMCFGKTVGEDYLKHTNSNIERFSSKQKLLYAYADVCSDINFEEGNYNLFLDLMLVDEKTDSDKLDDILFGFESFIYKLHEYLLSAKNEAITNNHSCSIDFIPLFEHIIKSMRDFINNIKLDYCFEYSIPEQNTDIDELIKKCLEINNITYGIKQAIRNKKQ</sequence>
<organism evidence="1 2">
    <name type="scientific">Velocimicrobium porci</name>
    <dbReference type="NCBI Taxonomy" id="2606634"/>
    <lineage>
        <taxon>Bacteria</taxon>
        <taxon>Bacillati</taxon>
        <taxon>Bacillota</taxon>
        <taxon>Clostridia</taxon>
        <taxon>Lachnospirales</taxon>
        <taxon>Lachnospiraceae</taxon>
        <taxon>Velocimicrobium</taxon>
    </lineage>
</organism>
<dbReference type="InterPro" id="IPR001387">
    <property type="entry name" value="Cro/C1-type_HTH"/>
</dbReference>
<dbReference type="RefSeq" id="WP_154519100.1">
    <property type="nucleotide sequence ID" value="NZ_VUMT01000009.1"/>
</dbReference>
<keyword evidence="2" id="KW-1185">Reference proteome</keyword>
<dbReference type="InterPro" id="IPR010982">
    <property type="entry name" value="Lambda_DNA-bd_dom_sf"/>
</dbReference>
<comment type="caution">
    <text evidence="1">The sequence shown here is derived from an EMBL/GenBank/DDBJ whole genome shotgun (WGS) entry which is preliminary data.</text>
</comment>
<evidence type="ECO:0000313" key="2">
    <source>
        <dbReference type="Proteomes" id="UP000482209"/>
    </source>
</evidence>
<dbReference type="AlphaFoldDB" id="A0A6L5XZP7"/>
<dbReference type="Proteomes" id="UP000482209">
    <property type="component" value="Unassembled WGS sequence"/>
</dbReference>
<protein>
    <submittedName>
        <fullName evidence="1">Helix-turn-helix transcriptional regulator</fullName>
    </submittedName>
</protein>
<dbReference type="CDD" id="cd00093">
    <property type="entry name" value="HTH_XRE"/>
    <property type="match status" value="1"/>
</dbReference>
<proteinExistence type="predicted"/>
<name>A0A6L5XZP7_9FIRM</name>
<gene>
    <name evidence="1" type="ORF">FYJ58_07330</name>
</gene>
<dbReference type="SUPFAM" id="SSF47413">
    <property type="entry name" value="lambda repressor-like DNA-binding domains"/>
    <property type="match status" value="1"/>
</dbReference>
<dbReference type="GO" id="GO:0003677">
    <property type="term" value="F:DNA binding"/>
    <property type="evidence" value="ECO:0007669"/>
    <property type="project" value="InterPro"/>
</dbReference>
<accession>A0A6L5XZP7</accession>